<accession>A0A2W4TJZ4</accession>
<protein>
    <submittedName>
        <fullName evidence="1">Uncharacterized protein</fullName>
    </submittedName>
</protein>
<dbReference type="Proteomes" id="UP000249354">
    <property type="component" value="Unassembled WGS sequence"/>
</dbReference>
<name>A0A2W4TJZ4_9CYAN</name>
<dbReference type="EMBL" id="QBMC01000260">
    <property type="protein sequence ID" value="PZO09202.1"/>
    <property type="molecule type" value="Genomic_DNA"/>
</dbReference>
<reference evidence="2" key="1">
    <citation type="submission" date="2018-04" db="EMBL/GenBank/DDBJ databases">
        <authorList>
            <person name="Cornet L."/>
        </authorList>
    </citation>
    <scope>NUCLEOTIDE SEQUENCE [LARGE SCALE GENOMIC DNA]</scope>
</reference>
<reference evidence="1 2" key="2">
    <citation type="submission" date="2018-06" db="EMBL/GenBank/DDBJ databases">
        <title>Metagenomic assembly of (sub)arctic Cyanobacteria and their associated microbiome from non-axenic cultures.</title>
        <authorList>
            <person name="Baurain D."/>
        </authorList>
    </citation>
    <scope>NUCLEOTIDE SEQUENCE [LARGE SCALE GENOMIC DNA]</scope>
    <source>
        <strain evidence="1">ULC129bin1</strain>
    </source>
</reference>
<evidence type="ECO:0000313" key="1">
    <source>
        <dbReference type="EMBL" id="PZO09202.1"/>
    </source>
</evidence>
<sequence>MVSVVVKADFTLDTRQLLDSLAQLNTSELEDFYERVGRLLESRKGESSISPLFSILDGSAGEIDLPIVEKLIPKSITLEGDRILF</sequence>
<proteinExistence type="predicted"/>
<evidence type="ECO:0000313" key="2">
    <source>
        <dbReference type="Proteomes" id="UP000249354"/>
    </source>
</evidence>
<comment type="caution">
    <text evidence="1">The sequence shown here is derived from an EMBL/GenBank/DDBJ whole genome shotgun (WGS) entry which is preliminary data.</text>
</comment>
<organism evidence="1 2">
    <name type="scientific">Leptolyngbya foveolarum</name>
    <dbReference type="NCBI Taxonomy" id="47253"/>
    <lineage>
        <taxon>Bacteria</taxon>
        <taxon>Bacillati</taxon>
        <taxon>Cyanobacteriota</taxon>
        <taxon>Cyanophyceae</taxon>
        <taxon>Leptolyngbyales</taxon>
        <taxon>Leptolyngbyaceae</taxon>
        <taxon>Leptolyngbya group</taxon>
        <taxon>Leptolyngbya</taxon>
    </lineage>
</organism>
<gene>
    <name evidence="1" type="ORF">DCF25_21855</name>
</gene>
<dbReference type="AlphaFoldDB" id="A0A2W4TJZ4"/>